<dbReference type="Pfam" id="PF00106">
    <property type="entry name" value="adh_short"/>
    <property type="match status" value="1"/>
</dbReference>
<dbReference type="RefSeq" id="WP_343990151.1">
    <property type="nucleotide sequence ID" value="NZ_BAAALG010000001.1"/>
</dbReference>
<sequence length="228" mass="23966">MSQRRHLITGAGSGIGNRVARRLHERGDALLLLARDEARGGELAAEFPGAAVVVGDLADPGSLAGIADRVEGPLDSLVHVAGVVDLATVADVELGAWQHQLDVNLTSPALLTRELLPLLRTSRGTVVFVNSTAGLTANPSWAAYAASKFGLRAVADALRAEERANGVAVTTVYPSRTATPMQEQVHAQEGRPYDASEWSDADTVAATIVHVLDVPADSSINEVTVRPR</sequence>
<protein>
    <submittedName>
        <fullName evidence="4">SDR family oxidoreductase</fullName>
    </submittedName>
</protein>
<comment type="caution">
    <text evidence="4">The sequence shown here is derived from an EMBL/GenBank/DDBJ whole genome shotgun (WGS) entry which is preliminary data.</text>
</comment>
<dbReference type="PRINTS" id="PR00081">
    <property type="entry name" value="GDHRDH"/>
</dbReference>
<dbReference type="CDD" id="cd05233">
    <property type="entry name" value="SDR_c"/>
    <property type="match status" value="1"/>
</dbReference>
<organism evidence="4 5">
    <name type="scientific">Nocardioides dubius</name>
    <dbReference type="NCBI Taxonomy" id="317019"/>
    <lineage>
        <taxon>Bacteria</taxon>
        <taxon>Bacillati</taxon>
        <taxon>Actinomycetota</taxon>
        <taxon>Actinomycetes</taxon>
        <taxon>Propionibacteriales</taxon>
        <taxon>Nocardioidaceae</taxon>
        <taxon>Nocardioides</taxon>
    </lineage>
</organism>
<dbReference type="PANTHER" id="PTHR44196">
    <property type="entry name" value="DEHYDROGENASE/REDUCTASE SDR FAMILY MEMBER 7B"/>
    <property type="match status" value="1"/>
</dbReference>
<dbReference type="SUPFAM" id="SSF51735">
    <property type="entry name" value="NAD(P)-binding Rossmann-fold domains"/>
    <property type="match status" value="1"/>
</dbReference>
<dbReference type="InterPro" id="IPR002347">
    <property type="entry name" value="SDR_fam"/>
</dbReference>
<dbReference type="Gene3D" id="3.40.50.720">
    <property type="entry name" value="NAD(P)-binding Rossmann-like Domain"/>
    <property type="match status" value="1"/>
</dbReference>
<dbReference type="InterPro" id="IPR057326">
    <property type="entry name" value="KR_dom"/>
</dbReference>
<evidence type="ECO:0000313" key="5">
    <source>
        <dbReference type="Proteomes" id="UP001501581"/>
    </source>
</evidence>
<dbReference type="EMBL" id="BAAALG010000001">
    <property type="protein sequence ID" value="GAA1090403.1"/>
    <property type="molecule type" value="Genomic_DNA"/>
</dbReference>
<dbReference type="PROSITE" id="PS00061">
    <property type="entry name" value="ADH_SHORT"/>
    <property type="match status" value="1"/>
</dbReference>
<keyword evidence="2" id="KW-0560">Oxidoreductase</keyword>
<comment type="similarity">
    <text evidence="1">Belongs to the short-chain dehydrogenases/reductases (SDR) family.</text>
</comment>
<keyword evidence="5" id="KW-1185">Reference proteome</keyword>
<evidence type="ECO:0000256" key="2">
    <source>
        <dbReference type="ARBA" id="ARBA00023002"/>
    </source>
</evidence>
<dbReference type="PANTHER" id="PTHR44196:SF1">
    <property type="entry name" value="DEHYDROGENASE_REDUCTASE SDR FAMILY MEMBER 7B"/>
    <property type="match status" value="1"/>
</dbReference>
<evidence type="ECO:0000256" key="1">
    <source>
        <dbReference type="ARBA" id="ARBA00006484"/>
    </source>
</evidence>
<proteinExistence type="inferred from homology"/>
<dbReference type="InterPro" id="IPR036291">
    <property type="entry name" value="NAD(P)-bd_dom_sf"/>
</dbReference>
<reference evidence="4 5" key="1">
    <citation type="journal article" date="2019" name="Int. J. Syst. Evol. Microbiol.">
        <title>The Global Catalogue of Microorganisms (GCM) 10K type strain sequencing project: providing services to taxonomists for standard genome sequencing and annotation.</title>
        <authorList>
            <consortium name="The Broad Institute Genomics Platform"/>
            <consortium name="The Broad Institute Genome Sequencing Center for Infectious Disease"/>
            <person name="Wu L."/>
            <person name="Ma J."/>
        </authorList>
    </citation>
    <scope>NUCLEOTIDE SEQUENCE [LARGE SCALE GENOMIC DNA]</scope>
    <source>
        <strain evidence="4 5">JCM 13008</strain>
    </source>
</reference>
<evidence type="ECO:0000259" key="3">
    <source>
        <dbReference type="SMART" id="SM00822"/>
    </source>
</evidence>
<gene>
    <name evidence="4" type="ORF">GCM10009668_01190</name>
</gene>
<dbReference type="NCBIfam" id="NF006073">
    <property type="entry name" value="PRK08219.1"/>
    <property type="match status" value="1"/>
</dbReference>
<feature type="domain" description="Ketoreductase" evidence="3">
    <location>
        <begin position="4"/>
        <end position="201"/>
    </location>
</feature>
<dbReference type="InterPro" id="IPR020904">
    <property type="entry name" value="Sc_DH/Rdtase_CS"/>
</dbReference>
<name>A0ABN1TJ85_9ACTN</name>
<dbReference type="Proteomes" id="UP001501581">
    <property type="component" value="Unassembled WGS sequence"/>
</dbReference>
<dbReference type="SMART" id="SM00822">
    <property type="entry name" value="PKS_KR"/>
    <property type="match status" value="1"/>
</dbReference>
<accession>A0ABN1TJ85</accession>
<evidence type="ECO:0000313" key="4">
    <source>
        <dbReference type="EMBL" id="GAA1090403.1"/>
    </source>
</evidence>